<dbReference type="InterPro" id="IPR033468">
    <property type="entry name" value="Metaxin_GST"/>
</dbReference>
<accession>A0A914YJR0</accession>
<evidence type="ECO:0000256" key="1">
    <source>
        <dbReference type="ARBA" id="ARBA00006475"/>
    </source>
</evidence>
<dbReference type="SUPFAM" id="SSF52833">
    <property type="entry name" value="Thioredoxin-like"/>
    <property type="match status" value="1"/>
</dbReference>
<dbReference type="WBParaSite" id="PSU_v2.g17543.t1">
    <property type="protein sequence ID" value="PSU_v2.g17543.t1"/>
    <property type="gene ID" value="PSU_v2.g17543"/>
</dbReference>
<dbReference type="Pfam" id="PF17172">
    <property type="entry name" value="GST_N_4"/>
    <property type="match status" value="1"/>
</dbReference>
<dbReference type="InterPro" id="IPR026928">
    <property type="entry name" value="FAX/IsoI-like"/>
</dbReference>
<dbReference type="InterPro" id="IPR036282">
    <property type="entry name" value="Glutathione-S-Trfase_C_sf"/>
</dbReference>
<dbReference type="InterPro" id="IPR050931">
    <property type="entry name" value="Mito_Protein_Transport_Metaxin"/>
</dbReference>
<dbReference type="SFLD" id="SFLDS00019">
    <property type="entry name" value="Glutathione_Transferase_(cytos"/>
    <property type="match status" value="1"/>
</dbReference>
<feature type="domain" description="Metaxin glutathione S-transferase" evidence="2">
    <location>
        <begin position="183"/>
        <end position="247"/>
    </location>
</feature>
<dbReference type="CDD" id="cd03193">
    <property type="entry name" value="GST_C_Metaxin"/>
    <property type="match status" value="1"/>
</dbReference>
<dbReference type="InterPro" id="IPR012336">
    <property type="entry name" value="Thioredoxin-like_fold"/>
</dbReference>
<sequence>MKGGTNKLLVPDWKQDVINLVIFPRSGCIVNISPFAVKLETWLRFNKLPYRAVSNEFTKLSTRGQLPFIEVNGRQFGDSNLIMENLIATYHLSIDRSLNSRERAEARLLTILIEESIFRVIAYQRSLDISWMATEKGVIRHFTGIKKFAFQKFIIKKLQKNYKNTVHIQGIGRKTVQEVEDMAKQDLSILSFYLGDKPYFFGTKPTSVDATAFGQLVTITDTPLANPGIKSFMEHSTPNLVEFVHRIKQTFWPDWESLCSTLALNGPEL</sequence>
<name>A0A914YJR0_9BILA</name>
<keyword evidence="4" id="KW-1185">Reference proteome</keyword>
<dbReference type="Gene3D" id="1.20.1050.10">
    <property type="match status" value="1"/>
</dbReference>
<proteinExistence type="inferred from homology"/>
<evidence type="ECO:0000259" key="2">
    <source>
        <dbReference type="Pfam" id="PF17171"/>
    </source>
</evidence>
<protein>
    <submittedName>
        <fullName evidence="5">Uncharacterized protein</fullName>
    </submittedName>
</protein>
<dbReference type="CDD" id="cd03080">
    <property type="entry name" value="GST_N_Metaxin_like"/>
    <property type="match status" value="1"/>
</dbReference>
<dbReference type="AlphaFoldDB" id="A0A914YJR0"/>
<dbReference type="Pfam" id="PF17171">
    <property type="entry name" value="GST_C_6"/>
    <property type="match status" value="1"/>
</dbReference>
<evidence type="ECO:0000313" key="4">
    <source>
        <dbReference type="Proteomes" id="UP000887577"/>
    </source>
</evidence>
<dbReference type="InterPro" id="IPR036249">
    <property type="entry name" value="Thioredoxin-like_sf"/>
</dbReference>
<organism evidence="4 5">
    <name type="scientific">Panagrolaimus superbus</name>
    <dbReference type="NCBI Taxonomy" id="310955"/>
    <lineage>
        <taxon>Eukaryota</taxon>
        <taxon>Metazoa</taxon>
        <taxon>Ecdysozoa</taxon>
        <taxon>Nematoda</taxon>
        <taxon>Chromadorea</taxon>
        <taxon>Rhabditida</taxon>
        <taxon>Tylenchina</taxon>
        <taxon>Panagrolaimomorpha</taxon>
        <taxon>Panagrolaimoidea</taxon>
        <taxon>Panagrolaimidae</taxon>
        <taxon>Panagrolaimus</taxon>
    </lineage>
</organism>
<reference evidence="5" key="1">
    <citation type="submission" date="2022-11" db="UniProtKB">
        <authorList>
            <consortium name="WormBaseParasite"/>
        </authorList>
    </citation>
    <scope>IDENTIFICATION</scope>
</reference>
<comment type="similarity">
    <text evidence="1">Belongs to the FAX family.</text>
</comment>
<dbReference type="SFLD" id="SFLDG01180">
    <property type="entry name" value="SUF1"/>
    <property type="match status" value="1"/>
</dbReference>
<dbReference type="SUPFAM" id="SSF47616">
    <property type="entry name" value="GST C-terminal domain-like"/>
    <property type="match status" value="1"/>
</dbReference>
<dbReference type="GO" id="GO:0005737">
    <property type="term" value="C:cytoplasm"/>
    <property type="evidence" value="ECO:0007669"/>
    <property type="project" value="TreeGrafter"/>
</dbReference>
<dbReference type="InterPro" id="IPR040079">
    <property type="entry name" value="Glutathione_S-Trfase"/>
</dbReference>
<dbReference type="PANTHER" id="PTHR12289">
    <property type="entry name" value="METAXIN RELATED"/>
    <property type="match status" value="1"/>
</dbReference>
<feature type="domain" description="Thioredoxin-like fold" evidence="3">
    <location>
        <begin position="34"/>
        <end position="128"/>
    </location>
</feature>
<evidence type="ECO:0000313" key="5">
    <source>
        <dbReference type="WBParaSite" id="PSU_v2.g17543.t1"/>
    </source>
</evidence>
<evidence type="ECO:0000259" key="3">
    <source>
        <dbReference type="Pfam" id="PF17172"/>
    </source>
</evidence>
<dbReference type="SFLD" id="SFLDG01200">
    <property type="entry name" value="SUF1.1"/>
    <property type="match status" value="1"/>
</dbReference>
<dbReference type="Gene3D" id="3.40.30.10">
    <property type="entry name" value="Glutaredoxin"/>
    <property type="match status" value="1"/>
</dbReference>
<dbReference type="PANTHER" id="PTHR12289:SF72">
    <property type="entry name" value="GST N-TERMINAL DOMAIN-CONTAINING PROTEIN"/>
    <property type="match status" value="1"/>
</dbReference>
<dbReference type="Proteomes" id="UP000887577">
    <property type="component" value="Unplaced"/>
</dbReference>